<dbReference type="RefSeq" id="WP_344226888.1">
    <property type="nucleotide sequence ID" value="NZ_BAAARI010000003.1"/>
</dbReference>
<feature type="transmembrane region" description="Helical" evidence="1">
    <location>
        <begin position="20"/>
        <end position="39"/>
    </location>
</feature>
<keyword evidence="1" id="KW-1133">Transmembrane helix</keyword>
<gene>
    <name evidence="2" type="ORF">GCM10009862_06730</name>
</gene>
<keyword evidence="1" id="KW-0812">Transmembrane</keyword>
<comment type="caution">
    <text evidence="2">The sequence shown here is derived from an EMBL/GenBank/DDBJ whole genome shotgun (WGS) entry which is preliminary data.</text>
</comment>
<organism evidence="2 3">
    <name type="scientific">Microbacterium binotii</name>
    <dbReference type="NCBI Taxonomy" id="462710"/>
    <lineage>
        <taxon>Bacteria</taxon>
        <taxon>Bacillati</taxon>
        <taxon>Actinomycetota</taxon>
        <taxon>Actinomycetes</taxon>
        <taxon>Micrococcales</taxon>
        <taxon>Microbacteriaceae</taxon>
        <taxon>Microbacterium</taxon>
    </lineage>
</organism>
<sequence>MTDTSITAAEVEKTDWRKRIFIAGACLGVGALIVAAFFVKPPLGETRSSYRDSDSKGVSITADSMSIEQIAQQDFRANVTPGKTTVWETPYRTTGTADSHVSLGLNVGDADLRFNDGVQNGRIWASDVLVSIAFNPASADPASAQTVYEGTLYDLSQNRISPDSVIPGNSEGTFVTTITTPSTVNWAGTGIAVSGSLVIDQSQVIDGTSDLRAGSFEMPYTGKAGTDDEYVTKTFHQPRGYFTYTPGS</sequence>
<name>A0ABN3P7Y5_9MICO</name>
<proteinExistence type="predicted"/>
<keyword evidence="1" id="KW-0472">Membrane</keyword>
<dbReference type="Proteomes" id="UP001500274">
    <property type="component" value="Unassembled WGS sequence"/>
</dbReference>
<evidence type="ECO:0000256" key="1">
    <source>
        <dbReference type="SAM" id="Phobius"/>
    </source>
</evidence>
<keyword evidence="3" id="KW-1185">Reference proteome</keyword>
<evidence type="ECO:0000313" key="2">
    <source>
        <dbReference type="EMBL" id="GAA2570586.1"/>
    </source>
</evidence>
<dbReference type="EMBL" id="BAAARI010000003">
    <property type="protein sequence ID" value="GAA2570586.1"/>
    <property type="molecule type" value="Genomic_DNA"/>
</dbReference>
<accession>A0ABN3P7Y5</accession>
<reference evidence="2 3" key="1">
    <citation type="journal article" date="2019" name="Int. J. Syst. Evol. Microbiol.">
        <title>The Global Catalogue of Microorganisms (GCM) 10K type strain sequencing project: providing services to taxonomists for standard genome sequencing and annotation.</title>
        <authorList>
            <consortium name="The Broad Institute Genomics Platform"/>
            <consortium name="The Broad Institute Genome Sequencing Center for Infectious Disease"/>
            <person name="Wu L."/>
            <person name="Ma J."/>
        </authorList>
    </citation>
    <scope>NUCLEOTIDE SEQUENCE [LARGE SCALE GENOMIC DNA]</scope>
    <source>
        <strain evidence="2 3">JCM 16365</strain>
    </source>
</reference>
<protein>
    <submittedName>
        <fullName evidence="2">Uncharacterized protein</fullName>
    </submittedName>
</protein>
<evidence type="ECO:0000313" key="3">
    <source>
        <dbReference type="Proteomes" id="UP001500274"/>
    </source>
</evidence>